<reference evidence="2" key="2">
    <citation type="journal article" date="2007" name="Science">
        <title>Genome sequence of Aedes aegypti, a major arbovirus vector.</title>
        <authorList>
            <person name="Nene V."/>
            <person name="Wortman J.R."/>
            <person name="Lawson D."/>
            <person name="Haas B."/>
            <person name="Kodira C."/>
            <person name="Tu Z.J."/>
            <person name="Loftus B."/>
            <person name="Xi Z."/>
            <person name="Megy K."/>
            <person name="Grabherr M."/>
            <person name="Ren Q."/>
            <person name="Zdobnov E.M."/>
            <person name="Lobo N.F."/>
            <person name="Campbell K.S."/>
            <person name="Brown S.E."/>
            <person name="Bonaldo M.F."/>
            <person name="Zhu J."/>
            <person name="Sinkins S.P."/>
            <person name="Hogenkamp D.G."/>
            <person name="Amedeo P."/>
            <person name="Arensburger P."/>
            <person name="Atkinson P.W."/>
            <person name="Bidwell S."/>
            <person name="Biedler J."/>
            <person name="Birney E."/>
            <person name="Bruggner R.V."/>
            <person name="Costas J."/>
            <person name="Coy M.R."/>
            <person name="Crabtree J."/>
            <person name="Crawford M."/>
            <person name="Debruyn B."/>
            <person name="Decaprio D."/>
            <person name="Eiglmeier K."/>
            <person name="Eisenstadt E."/>
            <person name="El-Dorry H."/>
            <person name="Gelbart W.M."/>
            <person name="Gomes S.L."/>
            <person name="Hammond M."/>
            <person name="Hannick L.I."/>
            <person name="Hogan J.R."/>
            <person name="Holmes M.H."/>
            <person name="Jaffe D."/>
            <person name="Johnston J.S."/>
            <person name="Kennedy R.C."/>
            <person name="Koo H."/>
            <person name="Kravitz S."/>
            <person name="Kriventseva E.V."/>
            <person name="Kulp D."/>
            <person name="Labutti K."/>
            <person name="Lee E."/>
            <person name="Li S."/>
            <person name="Lovin D.D."/>
            <person name="Mao C."/>
            <person name="Mauceli E."/>
            <person name="Menck C.F."/>
            <person name="Miller J.R."/>
            <person name="Montgomery P."/>
            <person name="Mori A."/>
            <person name="Nascimento A.L."/>
            <person name="Naveira H.F."/>
            <person name="Nusbaum C."/>
            <person name="O'leary S."/>
            <person name="Orvis J."/>
            <person name="Pertea M."/>
            <person name="Quesneville H."/>
            <person name="Reidenbach K.R."/>
            <person name="Rogers Y.H."/>
            <person name="Roth C.W."/>
            <person name="Schneider J.R."/>
            <person name="Schatz M."/>
            <person name="Shumway M."/>
            <person name="Stanke M."/>
            <person name="Stinson E.O."/>
            <person name="Tubio J.M."/>
            <person name="Vanzee J.P."/>
            <person name="Verjovski-Almeida S."/>
            <person name="Werner D."/>
            <person name="White O."/>
            <person name="Wyder S."/>
            <person name="Zeng Q."/>
            <person name="Zhao Q."/>
            <person name="Zhao Y."/>
            <person name="Hill C.A."/>
            <person name="Raikhel A.S."/>
            <person name="Soares M.B."/>
            <person name="Knudson D.L."/>
            <person name="Lee N.H."/>
            <person name="Galagan J."/>
            <person name="Salzberg S.L."/>
            <person name="Paulsen I.T."/>
            <person name="Dimopoulos G."/>
            <person name="Collins F.H."/>
            <person name="Birren B."/>
            <person name="Fraser-Liggett C.M."/>
            <person name="Severson D.W."/>
        </authorList>
    </citation>
    <scope>NUCLEOTIDE SEQUENCE [LARGE SCALE GENOMIC DNA]</scope>
    <source>
        <strain evidence="2">Liverpool</strain>
    </source>
</reference>
<dbReference type="OrthoDB" id="8197951at2759"/>
<gene>
    <name evidence="2" type="ORF">AAEL801180</name>
    <name evidence="2" type="ORF">AaeL_AAEL003351</name>
</gene>
<protein>
    <submittedName>
        <fullName evidence="2">AAEL003351-PA</fullName>
    </submittedName>
</protein>
<feature type="chain" id="PRO_5036448525" evidence="1">
    <location>
        <begin position="21"/>
        <end position="485"/>
    </location>
</feature>
<evidence type="ECO:0000313" key="2">
    <source>
        <dbReference type="EMBL" id="EAT45380.1"/>
    </source>
</evidence>
<dbReference type="EMBL" id="CH477269">
    <property type="protein sequence ID" value="EAT45380.1"/>
    <property type="molecule type" value="Genomic_DNA"/>
</dbReference>
<dbReference type="GeneID" id="5577912"/>
<accession>A0A1S4F4Q8</accession>
<sequence length="485" mass="52195">MVRVVPIVVLALSAICGVRCEFGLDVSAPTVTGAIATAIGSGISSVVRANASIKVEPGADSSGTINTLIVISNNVTTPMNRLLGSILAGASNRNANIQELFNNFSVLIKNTSSAIVAANMTAQNLKTVTKSYLYEQMIGNLTALNNTLKNLSSGLDMIQSQVQMAASAQYPPTILNITTYFNKTVLANLTTPLRTVRTYLTAIGSTITTIATERSQAIGYQTQFNETISTGIRNIANAEANFNRTVIEVYQKITQQQTNTFKAINQTYASVLNRADSYGIDIRNLTQFLSDMVSANASFTQFVELSTNYSTEQVAKALQEQTNTVTDTLLSVINYVTNQSVTNSSSNTASCTQKAVQQLQQNPVAINRLASCMQSEANSFRTTTQFVQVQMDAVKNAAASLAVQMSRICQRDTGPCTVYFFAAFPDHSQRVQNKISVVAGGVSNDEQIVTGRIVDCINGVSSDIMANAQNIRSKFITCLSSGMRK</sequence>
<reference evidence="2" key="3">
    <citation type="submission" date="2012-09" db="EMBL/GenBank/DDBJ databases">
        <authorList>
            <consortium name="VectorBase"/>
        </authorList>
    </citation>
    <scope>NUCLEOTIDE SEQUENCE</scope>
    <source>
        <strain evidence="2">Liverpool</strain>
    </source>
</reference>
<reference evidence="2" key="1">
    <citation type="submission" date="2005-10" db="EMBL/GenBank/DDBJ databases">
        <authorList>
            <person name="Loftus B.J."/>
            <person name="Nene V.M."/>
            <person name="Hannick L.I."/>
            <person name="Bidwell S."/>
            <person name="Haas B."/>
            <person name="Amedeo P."/>
            <person name="Orvis J."/>
            <person name="Wortman J.R."/>
            <person name="White O.R."/>
            <person name="Salzberg S."/>
            <person name="Shumway M."/>
            <person name="Koo H."/>
            <person name="Zhao Y."/>
            <person name="Holmes M."/>
            <person name="Miller J."/>
            <person name="Schatz M."/>
            <person name="Pop M."/>
            <person name="Pai G."/>
            <person name="Utterback T."/>
            <person name="Rogers Y.-H."/>
            <person name="Kravitz S."/>
            <person name="Fraser C.M."/>
        </authorList>
    </citation>
    <scope>NUCLEOTIDE SEQUENCE</scope>
    <source>
        <strain evidence="2">Liverpool</strain>
    </source>
</reference>
<evidence type="ECO:0000256" key="1">
    <source>
        <dbReference type="SAM" id="SignalP"/>
    </source>
</evidence>
<dbReference type="OMA" id="MSRICQR"/>
<feature type="signal peptide" evidence="1">
    <location>
        <begin position="1"/>
        <end position="20"/>
    </location>
</feature>
<dbReference type="AlphaFoldDB" id="A0A1S4F4Q8"/>
<name>A0A1S4F4Q8_AEDAE</name>
<organism evidence="2 3">
    <name type="scientific">Aedes aegypti</name>
    <name type="common">Yellowfever mosquito</name>
    <name type="synonym">Culex aegypti</name>
    <dbReference type="NCBI Taxonomy" id="7159"/>
    <lineage>
        <taxon>Eukaryota</taxon>
        <taxon>Metazoa</taxon>
        <taxon>Ecdysozoa</taxon>
        <taxon>Arthropoda</taxon>
        <taxon>Hexapoda</taxon>
        <taxon>Insecta</taxon>
        <taxon>Pterygota</taxon>
        <taxon>Neoptera</taxon>
        <taxon>Endopterygota</taxon>
        <taxon>Diptera</taxon>
        <taxon>Nematocera</taxon>
        <taxon>Culicoidea</taxon>
        <taxon>Culicidae</taxon>
        <taxon>Culicinae</taxon>
        <taxon>Aedini</taxon>
        <taxon>Aedes</taxon>
        <taxon>Stegomyia</taxon>
    </lineage>
</organism>
<proteinExistence type="predicted"/>
<dbReference type="Proteomes" id="UP000682892">
    <property type="component" value="Unassembled WGS sequence"/>
</dbReference>
<evidence type="ECO:0000313" key="3">
    <source>
        <dbReference type="Proteomes" id="UP000682892"/>
    </source>
</evidence>
<dbReference type="KEGG" id="aag:5577912"/>
<keyword evidence="1" id="KW-0732">Signal</keyword>
<dbReference type="HOGENOM" id="CLU_564144_0_0_1"/>